<feature type="DNA-binding region" description="H-T-H motif" evidence="4">
    <location>
        <begin position="29"/>
        <end position="48"/>
    </location>
</feature>
<proteinExistence type="predicted"/>
<dbReference type="PANTHER" id="PTHR30055">
    <property type="entry name" value="HTH-TYPE TRANSCRIPTIONAL REGULATOR RUTR"/>
    <property type="match status" value="1"/>
</dbReference>
<dbReference type="InterPro" id="IPR050109">
    <property type="entry name" value="HTH-type_TetR-like_transc_reg"/>
</dbReference>
<protein>
    <submittedName>
        <fullName evidence="6">PgaR4</fullName>
    </submittedName>
</protein>
<keyword evidence="1" id="KW-0805">Transcription regulation</keyword>
<dbReference type="PROSITE" id="PS50977">
    <property type="entry name" value="HTH_TETR_2"/>
    <property type="match status" value="1"/>
</dbReference>
<dbReference type="PRINTS" id="PR00455">
    <property type="entry name" value="HTHTETR"/>
</dbReference>
<dbReference type="InterPro" id="IPR009057">
    <property type="entry name" value="Homeodomain-like_sf"/>
</dbReference>
<dbReference type="SUPFAM" id="SSF46689">
    <property type="entry name" value="Homeodomain-like"/>
    <property type="match status" value="1"/>
</dbReference>
<evidence type="ECO:0000313" key="6">
    <source>
        <dbReference type="EMBL" id="AHW57764.1"/>
    </source>
</evidence>
<dbReference type="EMBL" id="AY034378">
    <property type="protein sequence ID" value="AHW57764.1"/>
    <property type="molecule type" value="Genomic_DNA"/>
</dbReference>
<accession>X5D5I4</accession>
<sequence>MEKRPERTRQVLISAAADLIADGRFADAGLANICRTAGVSRGALYHHFGSIAELVAGVYEQASERVDGLFEEAFEKSATDAPAEFSITLGAALLDERLVRAGVRIGPSGTDDPPRLREEILAKLRERVVADGSSHAKDIDCAADLAVVVTAGLESLGHADAYWWQPKTARRIWDIVQQLDQS</sequence>
<reference evidence="6" key="3">
    <citation type="submission" date="2014-04" db="EMBL/GenBank/DDBJ databases">
        <title>Activation of silent natural product biosynthesis pathways by reporter-guided mutant selection.</title>
        <authorList>
            <person name="Guo F."/>
            <person name="Xiang S."/>
            <person name="Li L."/>
            <person name="Wang B."/>
            <person name="Rajasarkka J."/>
            <person name="Grondahl K."/>
            <person name="Hannuksela Y."/>
            <person name="Ai G."/>
            <person name="Metsa-Ketela M."/>
            <person name="Yang K."/>
        </authorList>
    </citation>
    <scope>NUCLEOTIDE SEQUENCE</scope>
    <source>
        <strain evidence="6">PGA64</strain>
    </source>
</reference>
<organism evidence="6">
    <name type="scientific">Streptomyces sp. PGA64</name>
    <dbReference type="NCBI Taxonomy" id="161235"/>
    <lineage>
        <taxon>Bacteria</taxon>
        <taxon>Bacillati</taxon>
        <taxon>Actinomycetota</taxon>
        <taxon>Actinomycetes</taxon>
        <taxon>Kitasatosporales</taxon>
        <taxon>Streptomycetaceae</taxon>
        <taxon>Streptomyces</taxon>
    </lineage>
</organism>
<dbReference type="InterPro" id="IPR001647">
    <property type="entry name" value="HTH_TetR"/>
</dbReference>
<evidence type="ECO:0000256" key="2">
    <source>
        <dbReference type="ARBA" id="ARBA00023125"/>
    </source>
</evidence>
<evidence type="ECO:0000259" key="5">
    <source>
        <dbReference type="PROSITE" id="PS50977"/>
    </source>
</evidence>
<reference evidence="6" key="2">
    <citation type="journal article" date="2004" name="J. Antibiot.">
        <title>Partial activation of a silent angucycline-type gene cluster from a rubromycin beta producing Streptomyces sp. PGA64.</title>
        <authorList>
            <person name="Metsa-Ketela M."/>
            <person name="Ylihonko K."/>
            <person name="Mantsala P."/>
        </authorList>
    </citation>
    <scope>NUCLEOTIDE SEQUENCE</scope>
    <source>
        <strain evidence="6">PGA64</strain>
    </source>
</reference>
<dbReference type="GO" id="GO:0003700">
    <property type="term" value="F:DNA-binding transcription factor activity"/>
    <property type="evidence" value="ECO:0007669"/>
    <property type="project" value="TreeGrafter"/>
</dbReference>
<name>X5D5I4_9ACTN</name>
<reference evidence="6" key="1">
    <citation type="journal article" date="2003" name="Antimicrob. Agents Chemother.">
        <title>Engineering anthracycline biosynthesis toward angucyclines.</title>
        <authorList>
            <person name="Metsa-Ketela M."/>
            <person name="Palmu K."/>
            <person name="Kunnari T."/>
            <person name="Ylihonko K."/>
            <person name="Mantsala P."/>
        </authorList>
    </citation>
    <scope>NUCLEOTIDE SEQUENCE</scope>
    <source>
        <strain evidence="6">PGA64</strain>
    </source>
</reference>
<evidence type="ECO:0000256" key="3">
    <source>
        <dbReference type="ARBA" id="ARBA00023163"/>
    </source>
</evidence>
<dbReference type="Pfam" id="PF00440">
    <property type="entry name" value="TetR_N"/>
    <property type="match status" value="1"/>
</dbReference>
<keyword evidence="3" id="KW-0804">Transcription</keyword>
<dbReference type="PANTHER" id="PTHR30055:SF234">
    <property type="entry name" value="HTH-TYPE TRANSCRIPTIONAL REGULATOR BETI"/>
    <property type="match status" value="1"/>
</dbReference>
<evidence type="ECO:0000256" key="1">
    <source>
        <dbReference type="ARBA" id="ARBA00023015"/>
    </source>
</evidence>
<keyword evidence="2 4" id="KW-0238">DNA-binding</keyword>
<feature type="domain" description="HTH tetR-type" evidence="5">
    <location>
        <begin position="6"/>
        <end position="66"/>
    </location>
</feature>
<dbReference type="AlphaFoldDB" id="X5D5I4"/>
<dbReference type="GO" id="GO:0000976">
    <property type="term" value="F:transcription cis-regulatory region binding"/>
    <property type="evidence" value="ECO:0007669"/>
    <property type="project" value="TreeGrafter"/>
</dbReference>
<evidence type="ECO:0000256" key="4">
    <source>
        <dbReference type="PROSITE-ProRule" id="PRU00335"/>
    </source>
</evidence>
<dbReference type="Gene3D" id="1.10.357.10">
    <property type="entry name" value="Tetracycline Repressor, domain 2"/>
    <property type="match status" value="1"/>
</dbReference>